<reference evidence="2 3" key="1">
    <citation type="submission" date="2016-03" db="EMBL/GenBank/DDBJ databases">
        <title>Niastella vici sp. nov., isolated from farmland soil.</title>
        <authorList>
            <person name="Chen L."/>
            <person name="Wang D."/>
            <person name="Yang S."/>
            <person name="Wang G."/>
        </authorList>
    </citation>
    <scope>NUCLEOTIDE SEQUENCE [LARGE SCALE GENOMIC DNA]</scope>
    <source>
        <strain evidence="2 3">DJ57</strain>
    </source>
</reference>
<evidence type="ECO:0000313" key="2">
    <source>
        <dbReference type="EMBL" id="OQP62680.1"/>
    </source>
</evidence>
<sequence length="71" mass="7650">MVYVGPSRVNSFSSITTQTVANSILAGFPFPLKLQAPVKAKPHCGRAGSVLFLFIYPLVTVPFNFYPDSSG</sequence>
<keyword evidence="1" id="KW-1133">Transmembrane helix</keyword>
<keyword evidence="1" id="KW-0812">Transmembrane</keyword>
<evidence type="ECO:0000256" key="1">
    <source>
        <dbReference type="SAM" id="Phobius"/>
    </source>
</evidence>
<comment type="caution">
    <text evidence="2">The sequence shown here is derived from an EMBL/GenBank/DDBJ whole genome shotgun (WGS) entry which is preliminary data.</text>
</comment>
<keyword evidence="3" id="KW-1185">Reference proteome</keyword>
<name>A0A1V9FWI4_9BACT</name>
<dbReference type="Proteomes" id="UP000192796">
    <property type="component" value="Unassembled WGS sequence"/>
</dbReference>
<proteinExistence type="predicted"/>
<organism evidence="2 3">
    <name type="scientific">Niastella vici</name>
    <dbReference type="NCBI Taxonomy" id="1703345"/>
    <lineage>
        <taxon>Bacteria</taxon>
        <taxon>Pseudomonadati</taxon>
        <taxon>Bacteroidota</taxon>
        <taxon>Chitinophagia</taxon>
        <taxon>Chitinophagales</taxon>
        <taxon>Chitinophagaceae</taxon>
        <taxon>Niastella</taxon>
    </lineage>
</organism>
<keyword evidence="1" id="KW-0472">Membrane</keyword>
<feature type="transmembrane region" description="Helical" evidence="1">
    <location>
        <begin position="12"/>
        <end position="32"/>
    </location>
</feature>
<protein>
    <submittedName>
        <fullName evidence="2">Uncharacterized protein</fullName>
    </submittedName>
</protein>
<accession>A0A1V9FWI4</accession>
<gene>
    <name evidence="2" type="ORF">A3860_27090</name>
</gene>
<evidence type="ECO:0000313" key="3">
    <source>
        <dbReference type="Proteomes" id="UP000192796"/>
    </source>
</evidence>
<dbReference type="AlphaFoldDB" id="A0A1V9FWI4"/>
<dbReference type="EMBL" id="LVYD01000049">
    <property type="protein sequence ID" value="OQP62680.1"/>
    <property type="molecule type" value="Genomic_DNA"/>
</dbReference>
<feature type="transmembrane region" description="Helical" evidence="1">
    <location>
        <begin position="44"/>
        <end position="66"/>
    </location>
</feature>